<dbReference type="SUPFAM" id="SSF46785">
    <property type="entry name" value="Winged helix' DNA-binding domain"/>
    <property type="match status" value="1"/>
</dbReference>
<reference evidence="7" key="1">
    <citation type="submission" date="2024-04" db="EMBL/GenBank/DDBJ databases">
        <title>Phylogenomic analyses of a clade within the roseobacter group suggest taxonomic reassignments of species of the genera Aestuariivita, Citreicella, Loktanella, Nautella, Pelagibaca, Ruegeria, Thalassobius, Thiobacimonas and Tropicibacter, and the proposal o.</title>
        <authorList>
            <person name="Jeon C.O."/>
        </authorList>
    </citation>
    <scope>NUCLEOTIDE SEQUENCE [LARGE SCALE GENOMIC DNA]</scope>
    <source>
        <strain evidence="7">BS5-3</strain>
    </source>
</reference>
<evidence type="ECO:0000256" key="2">
    <source>
        <dbReference type="ARBA" id="ARBA00023015"/>
    </source>
</evidence>
<proteinExistence type="inferred from homology"/>
<feature type="domain" description="HTH lysR-type" evidence="5">
    <location>
        <begin position="1"/>
        <end position="58"/>
    </location>
</feature>
<comment type="similarity">
    <text evidence="1">Belongs to the LysR transcriptional regulatory family.</text>
</comment>
<evidence type="ECO:0000256" key="1">
    <source>
        <dbReference type="ARBA" id="ARBA00009437"/>
    </source>
</evidence>
<dbReference type="RefSeq" id="WP_341367263.1">
    <property type="nucleotide sequence ID" value="NZ_CP150951.2"/>
</dbReference>
<dbReference type="EMBL" id="CP150951">
    <property type="protein sequence ID" value="WZC49152.1"/>
    <property type="molecule type" value="Genomic_DNA"/>
</dbReference>
<keyword evidence="4" id="KW-0804">Transcription</keyword>
<evidence type="ECO:0000313" key="6">
    <source>
        <dbReference type="EMBL" id="WZC49152.1"/>
    </source>
</evidence>
<dbReference type="InterPro" id="IPR036388">
    <property type="entry name" value="WH-like_DNA-bd_sf"/>
</dbReference>
<dbReference type="Gene3D" id="3.40.190.290">
    <property type="match status" value="1"/>
</dbReference>
<dbReference type="Pfam" id="PF00126">
    <property type="entry name" value="HTH_1"/>
    <property type="match status" value="1"/>
</dbReference>
<organism evidence="6 7">
    <name type="scientific">Yoonia phaeophyticola</name>
    <dbReference type="NCBI Taxonomy" id="3137369"/>
    <lineage>
        <taxon>Bacteria</taxon>
        <taxon>Pseudomonadati</taxon>
        <taxon>Pseudomonadota</taxon>
        <taxon>Alphaproteobacteria</taxon>
        <taxon>Rhodobacterales</taxon>
        <taxon>Paracoccaceae</taxon>
        <taxon>Yoonia</taxon>
    </lineage>
</organism>
<dbReference type="PANTHER" id="PTHR30419:SF8">
    <property type="entry name" value="NITROGEN ASSIMILATION TRANSCRIPTIONAL ACTIVATOR-RELATED"/>
    <property type="match status" value="1"/>
</dbReference>
<dbReference type="SUPFAM" id="SSF53850">
    <property type="entry name" value="Periplasmic binding protein-like II"/>
    <property type="match status" value="1"/>
</dbReference>
<dbReference type="InterPro" id="IPR005119">
    <property type="entry name" value="LysR_subst-bd"/>
</dbReference>
<dbReference type="Gene3D" id="1.10.10.10">
    <property type="entry name" value="Winged helix-like DNA-binding domain superfamily/Winged helix DNA-binding domain"/>
    <property type="match status" value="1"/>
</dbReference>
<evidence type="ECO:0000313" key="7">
    <source>
        <dbReference type="Proteomes" id="UP001440612"/>
    </source>
</evidence>
<dbReference type="Pfam" id="PF03466">
    <property type="entry name" value="LysR_substrate"/>
    <property type="match status" value="1"/>
</dbReference>
<dbReference type="InterPro" id="IPR036390">
    <property type="entry name" value="WH_DNA-bd_sf"/>
</dbReference>
<evidence type="ECO:0000259" key="5">
    <source>
        <dbReference type="PROSITE" id="PS50931"/>
    </source>
</evidence>
<keyword evidence="2" id="KW-0805">Transcription regulation</keyword>
<evidence type="ECO:0000256" key="3">
    <source>
        <dbReference type="ARBA" id="ARBA00023125"/>
    </source>
</evidence>
<keyword evidence="7" id="KW-1185">Reference proteome</keyword>
<dbReference type="InterPro" id="IPR000847">
    <property type="entry name" value="LysR_HTH_N"/>
</dbReference>
<accession>A0ABZ2V3T3</accession>
<dbReference type="Proteomes" id="UP001440612">
    <property type="component" value="Chromosome"/>
</dbReference>
<dbReference type="InterPro" id="IPR050950">
    <property type="entry name" value="HTH-type_LysR_regulators"/>
</dbReference>
<keyword evidence="3" id="KW-0238">DNA-binding</keyword>
<dbReference type="CDD" id="cd05466">
    <property type="entry name" value="PBP2_LTTR_substrate"/>
    <property type="match status" value="1"/>
</dbReference>
<name>A0ABZ2V3T3_9RHOB</name>
<dbReference type="PROSITE" id="PS50931">
    <property type="entry name" value="HTH_LYSR"/>
    <property type="match status" value="1"/>
</dbReference>
<gene>
    <name evidence="6" type="ORF">AABB29_00385</name>
</gene>
<evidence type="ECO:0000256" key="4">
    <source>
        <dbReference type="ARBA" id="ARBA00023163"/>
    </source>
</evidence>
<sequence>METRYARVVEEVAKLGSIRAASETIGYTQSAITKILHRIEQEFGERLFDRHPRGMRLNEYGVAFLEHSLAIDKEMRDAKSKIAALKSGETGRVVLDTAAWSTQILPGILASLLTTRPNLKIRVVENNAARLEQLLLEGRIDLAMSQPMDEQVVMESMGDVVFGLVTAVDHPLTKLPEIRIQDIVDYGWIMADGDQCTAAFLEREYIKHGLPWRSPDIEILPRNALLEIVAKTNLIAYLPLLNDPEFGPPVAKMACADLQWRIPAGMSFRKNRPVTAAGRFVFEQIKAQFQRSAADYQHLARY</sequence>
<protein>
    <submittedName>
        <fullName evidence="6">LysR family transcriptional regulator</fullName>
    </submittedName>
</protein>
<dbReference type="PANTHER" id="PTHR30419">
    <property type="entry name" value="HTH-TYPE TRANSCRIPTIONAL REGULATOR YBHD"/>
    <property type="match status" value="1"/>
</dbReference>